<reference evidence="1 2" key="1">
    <citation type="submission" date="2024-06" db="EMBL/GenBank/DDBJ databases">
        <title>Genomic Encyclopedia of Type Strains, Phase IV (KMG-IV): sequencing the most valuable type-strain genomes for metagenomic binning, comparative biology and taxonomic classification.</title>
        <authorList>
            <person name="Goeker M."/>
        </authorList>
    </citation>
    <scope>NUCLEOTIDE SEQUENCE [LARGE SCALE GENOMIC DNA]</scope>
    <source>
        <strain evidence="1 2">DSM 100124</strain>
    </source>
</reference>
<comment type="caution">
    <text evidence="1">The sequence shown here is derived from an EMBL/GenBank/DDBJ whole genome shotgun (WGS) entry which is preliminary data.</text>
</comment>
<name>A0ABV2LMM2_9BACL</name>
<dbReference type="RefSeq" id="WP_198766549.1">
    <property type="nucleotide sequence ID" value="NZ_JAEACF010000001.1"/>
</dbReference>
<dbReference type="Proteomes" id="UP001549097">
    <property type="component" value="Unassembled WGS sequence"/>
</dbReference>
<protein>
    <recommendedName>
        <fullName evidence="3">Spore coat protein Z</fullName>
    </recommendedName>
</protein>
<accession>A0ABV2LMM2</accession>
<gene>
    <name evidence="1" type="ORF">ABID52_002950</name>
</gene>
<proteinExistence type="predicted"/>
<organism evidence="1 2">
    <name type="scientific">Fictibacillus halophilus</name>
    <dbReference type="NCBI Taxonomy" id="1610490"/>
    <lineage>
        <taxon>Bacteria</taxon>
        <taxon>Bacillati</taxon>
        <taxon>Bacillota</taxon>
        <taxon>Bacilli</taxon>
        <taxon>Bacillales</taxon>
        <taxon>Fictibacillaceae</taxon>
        <taxon>Fictibacillus</taxon>
    </lineage>
</organism>
<dbReference type="EMBL" id="JBEPMP010000001">
    <property type="protein sequence ID" value="MET3729369.1"/>
    <property type="molecule type" value="Genomic_DNA"/>
</dbReference>
<evidence type="ECO:0000313" key="1">
    <source>
        <dbReference type="EMBL" id="MET3729369.1"/>
    </source>
</evidence>
<keyword evidence="2" id="KW-1185">Reference proteome</keyword>
<sequence length="112" mass="11991">MLANCGCSNLSKCGGCACCILKNLAQQISSQCDSSLNPSLFLLNKGTREPIRLISGVGDNSTVFQLLKFDSDSCCAYFTYVDNLGVTRTFIIDCRDISFIAMGPPGMNGNMA</sequence>
<evidence type="ECO:0000313" key="2">
    <source>
        <dbReference type="Proteomes" id="UP001549097"/>
    </source>
</evidence>
<evidence type="ECO:0008006" key="3">
    <source>
        <dbReference type="Google" id="ProtNLM"/>
    </source>
</evidence>